<evidence type="ECO:0000256" key="2">
    <source>
        <dbReference type="SAM" id="SignalP"/>
    </source>
</evidence>
<keyword evidence="2" id="KW-0732">Signal</keyword>
<sequence length="471" mass="51884">MKTMRFVIYLLAAMAGLLFFIPIQAQADSQVFPTEINITLNRATPNFPDNVSFEFNATNNSLLHFSKIELNYKLQGEVAIKSRSQNLNPDTSLISASYILDTQKEFIPPGVHIRYYWTLYTQANDRYDSPAQEFIVNDERFPFKELSSGFITIRWYEGSDAFGQAILNKVKATANKLSSQYGIKANSSINIHVYPDQRTLYTALPPNSEEFVGGQAYVKYGAISLLIPPGDDKEIGRSVPHEISHLIVYQATSNPYNGIPLWLDEGLAVYNQDEVEGFLIESFQRGVDKRTLQPLRTISGRFPNDPVLFYQSYGESVNVVKYIVEKYGEAKLGQLLVAFKNGVSYDEALVSVLGITTDELDRQWKLSLGYPVSDVVAIAATPTPTIAQPSPLPLTTVAAVVLPTSSNIGNPTVGFLPDIPKGSPTSNSSISVISANPETNNALLIVLASTGITAALITITLSVVLVIRRKQ</sequence>
<dbReference type="Proteomes" id="UP001431572">
    <property type="component" value="Chromosome 1"/>
</dbReference>
<feature type="signal peptide" evidence="2">
    <location>
        <begin position="1"/>
        <end position="27"/>
    </location>
</feature>
<reference evidence="4 6" key="1">
    <citation type="submission" date="2020-06" db="EMBL/GenBank/DDBJ databases">
        <title>Anoxygenic phototrophic Chloroflexota member uses a Type I reaction center.</title>
        <authorList>
            <person name="Tsuji J.M."/>
            <person name="Shaw N.A."/>
            <person name="Nagashima S."/>
            <person name="Venkiteswaran J."/>
            <person name="Schiff S.L."/>
            <person name="Hanada S."/>
            <person name="Tank M."/>
            <person name="Neufeld J.D."/>
        </authorList>
    </citation>
    <scope>NUCLEOTIDE SEQUENCE [LARGE SCALE GENOMIC DNA]</scope>
    <source>
        <strain evidence="4">L227-S17</strain>
    </source>
</reference>
<evidence type="ECO:0000313" key="6">
    <source>
        <dbReference type="Proteomes" id="UP000521676"/>
    </source>
</evidence>
<dbReference type="Pfam" id="PF13485">
    <property type="entry name" value="Peptidase_MA_2"/>
    <property type="match status" value="1"/>
</dbReference>
<protein>
    <recommendedName>
        <fullName evidence="3">Peptidase MA-like domain-containing protein</fullName>
    </recommendedName>
</protein>
<dbReference type="AlphaFoldDB" id="A0A8T7LWB8"/>
<accession>A0A8T7LWB8</accession>
<evidence type="ECO:0000313" key="5">
    <source>
        <dbReference type="EMBL" id="WJW67119.1"/>
    </source>
</evidence>
<evidence type="ECO:0000313" key="4">
    <source>
        <dbReference type="EMBL" id="NWJ45243.1"/>
    </source>
</evidence>
<evidence type="ECO:0000313" key="7">
    <source>
        <dbReference type="Proteomes" id="UP001431572"/>
    </source>
</evidence>
<evidence type="ECO:0000256" key="1">
    <source>
        <dbReference type="SAM" id="Phobius"/>
    </source>
</evidence>
<keyword evidence="1" id="KW-0812">Transmembrane</keyword>
<reference evidence="5" key="2">
    <citation type="journal article" date="2024" name="Nature">
        <title>Anoxygenic phototroph of the Chloroflexota uses a type I reaction centre.</title>
        <authorList>
            <person name="Tsuji J.M."/>
            <person name="Shaw N.A."/>
            <person name="Nagashima S."/>
            <person name="Venkiteswaran J.J."/>
            <person name="Schiff S.L."/>
            <person name="Watanabe T."/>
            <person name="Fukui M."/>
            <person name="Hanada S."/>
            <person name="Tank M."/>
            <person name="Neufeld J.D."/>
        </authorList>
    </citation>
    <scope>NUCLEOTIDE SEQUENCE</scope>
    <source>
        <strain evidence="5">L227-S17</strain>
    </source>
</reference>
<feature type="chain" id="PRO_5035945937" description="Peptidase MA-like domain-containing protein" evidence="2">
    <location>
        <begin position="28"/>
        <end position="471"/>
    </location>
</feature>
<dbReference type="RefSeq" id="WP_341469014.1">
    <property type="nucleotide sequence ID" value="NZ_CP128399.1"/>
</dbReference>
<feature type="domain" description="Peptidase MA-like" evidence="3">
    <location>
        <begin position="175"/>
        <end position="367"/>
    </location>
</feature>
<gene>
    <name evidence="4" type="ORF">HXX08_05120</name>
    <name evidence="5" type="ORF">OZ401_000373</name>
</gene>
<dbReference type="InterPro" id="IPR039568">
    <property type="entry name" value="Peptidase_MA-like_dom"/>
</dbReference>
<dbReference type="Proteomes" id="UP000521676">
    <property type="component" value="Unassembled WGS sequence"/>
</dbReference>
<keyword evidence="1" id="KW-1133">Transmembrane helix</keyword>
<dbReference type="EMBL" id="JACATZ010000001">
    <property type="protein sequence ID" value="NWJ45243.1"/>
    <property type="molecule type" value="Genomic_DNA"/>
</dbReference>
<dbReference type="EMBL" id="CP128399">
    <property type="protein sequence ID" value="WJW67119.1"/>
    <property type="molecule type" value="Genomic_DNA"/>
</dbReference>
<organism evidence="4 6">
    <name type="scientific">Candidatus Chlorohelix allophototropha</name>
    <dbReference type="NCBI Taxonomy" id="3003348"/>
    <lineage>
        <taxon>Bacteria</taxon>
        <taxon>Bacillati</taxon>
        <taxon>Chloroflexota</taxon>
        <taxon>Chloroflexia</taxon>
        <taxon>Candidatus Chloroheliales</taxon>
        <taxon>Candidatus Chloroheliaceae</taxon>
        <taxon>Candidatus Chlorohelix</taxon>
    </lineage>
</organism>
<keyword evidence="7" id="KW-1185">Reference proteome</keyword>
<evidence type="ECO:0000259" key="3">
    <source>
        <dbReference type="Pfam" id="PF13485"/>
    </source>
</evidence>
<name>A0A8T7LWB8_9CHLR</name>
<proteinExistence type="predicted"/>
<feature type="transmembrane region" description="Helical" evidence="1">
    <location>
        <begin position="442"/>
        <end position="467"/>
    </location>
</feature>
<keyword evidence="1" id="KW-0472">Membrane</keyword>